<dbReference type="PANTHER" id="PTHR43386:SF1">
    <property type="entry name" value="D,D-DIPEPTIDE TRANSPORT SYSTEM PERMEASE PROTEIN DDPC-RELATED"/>
    <property type="match status" value="1"/>
</dbReference>
<evidence type="ECO:0000256" key="2">
    <source>
        <dbReference type="ARBA" id="ARBA00022448"/>
    </source>
</evidence>
<feature type="transmembrane region" description="Helical" evidence="3">
    <location>
        <begin position="35"/>
        <end position="59"/>
    </location>
</feature>
<dbReference type="AlphaFoldDB" id="A0A0V8DBM1"/>
<dbReference type="InterPro" id="IPR050366">
    <property type="entry name" value="BP-dependent_transpt_permease"/>
</dbReference>
<reference evidence="5" key="1">
    <citation type="submission" date="2015-10" db="EMBL/GenBank/DDBJ databases">
        <title>Draft Genome Sequences of 11 Lactococcus lactis subspecies cremoris strains.</title>
        <authorList>
            <person name="Wels M."/>
            <person name="Backus L."/>
            <person name="Boekhorst J."/>
            <person name="Dijkstra A."/>
            <person name="Beerthuizen M."/>
            <person name="Kelly W."/>
            <person name="Siezen R."/>
            <person name="Bachmann H."/>
            <person name="Van Hijum S."/>
        </authorList>
    </citation>
    <scope>NUCLEOTIDE SEQUENCE [LARGE SCALE GENOMIC DNA]</scope>
    <source>
        <strain evidence="5">LMG8520</strain>
    </source>
</reference>
<keyword evidence="3" id="KW-1133">Transmembrane helix</keyword>
<evidence type="ECO:0000256" key="1">
    <source>
        <dbReference type="ARBA" id="ARBA00004651"/>
    </source>
</evidence>
<dbReference type="PATRIC" id="fig|1360.106.peg.373"/>
<protein>
    <submittedName>
        <fullName evidence="4">Oligopeptide transport system permease protein OppC</fullName>
    </submittedName>
</protein>
<dbReference type="Proteomes" id="UP000054230">
    <property type="component" value="Unassembled WGS sequence"/>
</dbReference>
<accession>A0A0V8DBM1</accession>
<keyword evidence="3" id="KW-0812">Transmembrane</keyword>
<evidence type="ECO:0000313" key="5">
    <source>
        <dbReference type="Proteomes" id="UP000054230"/>
    </source>
</evidence>
<name>A0A0V8DBM1_LACLL</name>
<evidence type="ECO:0000256" key="3">
    <source>
        <dbReference type="SAM" id="Phobius"/>
    </source>
</evidence>
<gene>
    <name evidence="4" type="ORF">LMG8520_0903</name>
</gene>
<proteinExistence type="predicted"/>
<organism evidence="4 5">
    <name type="scientific">Lactococcus lactis subsp. lactis</name>
    <name type="common">Streptococcus lactis</name>
    <dbReference type="NCBI Taxonomy" id="1360"/>
    <lineage>
        <taxon>Bacteria</taxon>
        <taxon>Bacillati</taxon>
        <taxon>Bacillota</taxon>
        <taxon>Bacilli</taxon>
        <taxon>Lactobacillales</taxon>
        <taxon>Streptococcaceae</taxon>
        <taxon>Lactococcus</taxon>
    </lineage>
</organism>
<sequence>MDQYLAPLTNGHLLGTDNGGRDIIMMLMISARNSFNIAFAVTLITLVVGNILGVITGYFGGRFDSFH</sequence>
<comment type="subcellular location">
    <subcellularLocation>
        <location evidence="1">Cell membrane</location>
        <topology evidence="1">Multi-pass membrane protein</topology>
    </subcellularLocation>
</comment>
<comment type="caution">
    <text evidence="4">The sequence shown here is derived from an EMBL/GenBank/DDBJ whole genome shotgun (WGS) entry which is preliminary data.</text>
</comment>
<dbReference type="GO" id="GO:0005886">
    <property type="term" value="C:plasma membrane"/>
    <property type="evidence" value="ECO:0007669"/>
    <property type="project" value="UniProtKB-SubCell"/>
</dbReference>
<keyword evidence="3" id="KW-0472">Membrane</keyword>
<keyword evidence="2" id="KW-0813">Transport</keyword>
<evidence type="ECO:0000313" key="4">
    <source>
        <dbReference type="EMBL" id="KSU10934.1"/>
    </source>
</evidence>
<dbReference type="EMBL" id="LKLP01000053">
    <property type="protein sequence ID" value="KSU10934.1"/>
    <property type="molecule type" value="Genomic_DNA"/>
</dbReference>
<dbReference type="PANTHER" id="PTHR43386">
    <property type="entry name" value="OLIGOPEPTIDE TRANSPORT SYSTEM PERMEASE PROTEIN APPC"/>
    <property type="match status" value="1"/>
</dbReference>